<keyword evidence="9" id="KW-1185">Reference proteome</keyword>
<evidence type="ECO:0000313" key="7">
    <source>
        <dbReference type="EMBL" id="AMK15208.1"/>
    </source>
</evidence>
<dbReference type="OrthoDB" id="37928at2157"/>
<evidence type="ECO:0000313" key="8">
    <source>
        <dbReference type="EMBL" id="SFL79371.1"/>
    </source>
</evidence>
<evidence type="ECO:0000259" key="5">
    <source>
        <dbReference type="Pfam" id="PF00501"/>
    </source>
</evidence>
<dbReference type="PANTHER" id="PTHR43439">
    <property type="entry name" value="PHENYLACETATE-COENZYME A LIGASE"/>
    <property type="match status" value="1"/>
</dbReference>
<reference evidence="8" key="4">
    <citation type="submission" date="2016-10" db="EMBL/GenBank/DDBJ databases">
        <authorList>
            <person name="de Groot N.N."/>
        </authorList>
    </citation>
    <scope>NUCLEOTIDE SEQUENCE [LARGE SCALE GENOMIC DNA]</scope>
    <source>
        <strain evidence="8">DSM 16632</strain>
    </source>
</reference>
<protein>
    <submittedName>
        <fullName evidence="7">Coenzyme F390 synthetase FtsA</fullName>
    </submittedName>
    <submittedName>
        <fullName evidence="8">Phenylacetate-CoA ligase</fullName>
    </submittedName>
</protein>
<gene>
    <name evidence="8" type="ORF">SAMN02910297_01769</name>
    <name evidence="7" type="ORF">YLM1_0651</name>
</gene>
<evidence type="ECO:0000259" key="6">
    <source>
        <dbReference type="Pfam" id="PF14535"/>
    </source>
</evidence>
<dbReference type="KEGG" id="mol:YLM1_0651"/>
<dbReference type="Pfam" id="PF00501">
    <property type="entry name" value="AMP-binding"/>
    <property type="match status" value="1"/>
</dbReference>
<dbReference type="Pfam" id="PF14535">
    <property type="entry name" value="AMP-binding_C_2"/>
    <property type="match status" value="1"/>
</dbReference>
<evidence type="ECO:0000256" key="3">
    <source>
        <dbReference type="ARBA" id="ARBA00022598"/>
    </source>
</evidence>
<dbReference type="Gene3D" id="3.40.50.12780">
    <property type="entry name" value="N-terminal domain of ligase-like"/>
    <property type="match status" value="1"/>
</dbReference>
<dbReference type="SUPFAM" id="SSF56801">
    <property type="entry name" value="Acetyl-CoA synthetase-like"/>
    <property type="match status" value="1"/>
</dbReference>
<evidence type="ECO:0000256" key="4">
    <source>
        <dbReference type="ARBA" id="ARBA00022741"/>
    </source>
</evidence>
<dbReference type="InterPro" id="IPR000873">
    <property type="entry name" value="AMP-dep_synth/lig_dom"/>
</dbReference>
<dbReference type="GeneID" id="28488947"/>
<comment type="subunit">
    <text evidence="2">Monomer.</text>
</comment>
<evidence type="ECO:0000313" key="9">
    <source>
        <dbReference type="Proteomes" id="UP000066376"/>
    </source>
</evidence>
<evidence type="ECO:0000256" key="2">
    <source>
        <dbReference type="ARBA" id="ARBA00011245"/>
    </source>
</evidence>
<dbReference type="STRING" id="294671.YLM1_0651"/>
<reference evidence="10" key="3">
    <citation type="submission" date="2016-10" db="EMBL/GenBank/DDBJ databases">
        <authorList>
            <person name="Varghese N."/>
        </authorList>
    </citation>
    <scope>NUCLEOTIDE SEQUENCE [LARGE SCALE GENOMIC DNA]</scope>
    <source>
        <strain evidence="10">DSM 16632</strain>
    </source>
</reference>
<dbReference type="EMBL" id="FOTL01000040">
    <property type="protein sequence ID" value="SFL79371.1"/>
    <property type="molecule type" value="Genomic_DNA"/>
</dbReference>
<reference evidence="9" key="2">
    <citation type="submission" date="2016-02" db="EMBL/GenBank/DDBJ databases">
        <title>The draft genome sequence of the rumen methanogen Methanobrevibacter olleyae YLM1.</title>
        <authorList>
            <consortium name="New Zealand Agricultural Greenhouse Gas Research Centre/Pastoral Greenhouse Gas Research Consortium"/>
            <person name="Kelly W.J."/>
            <person name="Li D."/>
            <person name="Lambie S.C."/>
            <person name="Attwood G.T."/>
            <person name="Altermann E."/>
            <person name="Leahy S.C."/>
        </authorList>
    </citation>
    <scope>NUCLEOTIDE SEQUENCE [LARGE SCALE GENOMIC DNA]</scope>
    <source>
        <strain evidence="9">YLM1</strain>
    </source>
</reference>
<dbReference type="RefSeq" id="WP_067146251.1">
    <property type="nucleotide sequence ID" value="NZ_CP014265.1"/>
</dbReference>
<dbReference type="InterPro" id="IPR011880">
    <property type="entry name" value="PA_CoA_ligase"/>
</dbReference>
<dbReference type="InterPro" id="IPR042099">
    <property type="entry name" value="ANL_N_sf"/>
</dbReference>
<sequence length="433" mass="48951">MWNEEIECMSREDIFEFQLKKLQKTVKRAFDKIPFYTEKYTNANIFPEDIETLKDIEKLPFLTKDDLRACYPFGMFAVDKKEIIEVHSSSGTTGKPVVSGYTQKDIDSWGEIIARGLTMMGLDADDIIQNTHGYGLFTGGFGVHYGAHKLGATIVPISTGQTRRQVEIMKDFGTTCLIFTPSYGIYLGEVAKEEGVDFDKLRLKAIGFGAEMWTGEMRDRIEKTFNTKAYNIYGLTELMGPGVGIECSAQNGLHIAEDFFYPEVIDPETGITLPEDHKGELVLTNLEREGMPVIRFRTKDLTKLHYDTCDCGRTFVRMERITGRSDDMIKVKGVAVFPSQIEKALLKVSDIEPHYQIIVTRPDIMDEIEIKVEASESLFSDDIKEMMGVKEKIAGYIQNEIGITVKVSLVAPKSIPRNTKGKIQRVIDKRNLN</sequence>
<dbReference type="Gene3D" id="3.30.300.30">
    <property type="match status" value="1"/>
</dbReference>
<dbReference type="InterPro" id="IPR045851">
    <property type="entry name" value="AMP-bd_C_sf"/>
</dbReference>
<feature type="domain" description="AMP-dependent synthetase/ligase" evidence="5">
    <location>
        <begin position="87"/>
        <end position="283"/>
    </location>
</feature>
<dbReference type="Proteomes" id="UP000183442">
    <property type="component" value="Unassembled WGS sequence"/>
</dbReference>
<evidence type="ECO:0000256" key="1">
    <source>
        <dbReference type="ARBA" id="ARBA00005211"/>
    </source>
</evidence>
<dbReference type="PATRIC" id="fig|294671.3.peg.677"/>
<reference evidence="7 9" key="1">
    <citation type="journal article" date="2016" name="Genome Announc.">
        <title>Draft Genome Sequence of the Rumen Methanogen Methanobrevibacter olleyae YLM1.</title>
        <authorList>
            <person name="Kelly W.J."/>
            <person name="Li D."/>
            <person name="Lambie S.C."/>
            <person name="Cox F."/>
            <person name="Attwood G.T."/>
            <person name="Altermann E."/>
            <person name="Leahy S.C."/>
        </authorList>
    </citation>
    <scope>NUCLEOTIDE SEQUENCE [LARGE SCALE GENOMIC DNA]</scope>
    <source>
        <strain evidence="7 9">YLM1</strain>
    </source>
</reference>
<feature type="domain" description="AMP-dependent ligase C-terminal" evidence="6">
    <location>
        <begin position="333"/>
        <end position="430"/>
    </location>
</feature>
<dbReference type="InterPro" id="IPR051414">
    <property type="entry name" value="Adenylate-forming_Reductase"/>
</dbReference>
<dbReference type="GO" id="GO:0000166">
    <property type="term" value="F:nucleotide binding"/>
    <property type="evidence" value="ECO:0007669"/>
    <property type="project" value="UniProtKB-KW"/>
</dbReference>
<keyword evidence="3 8" id="KW-0436">Ligase</keyword>
<dbReference type="CDD" id="cd05913">
    <property type="entry name" value="PaaK"/>
    <property type="match status" value="1"/>
</dbReference>
<dbReference type="GO" id="GO:0010124">
    <property type="term" value="P:phenylacetate catabolic process"/>
    <property type="evidence" value="ECO:0007669"/>
    <property type="project" value="InterPro"/>
</dbReference>
<dbReference type="InterPro" id="IPR028154">
    <property type="entry name" value="AMP-dep_Lig_C"/>
</dbReference>
<dbReference type="Proteomes" id="UP000066376">
    <property type="component" value="Chromosome"/>
</dbReference>
<proteinExistence type="predicted"/>
<dbReference type="PIRSF" id="PIRSF006444">
    <property type="entry name" value="PaaK"/>
    <property type="match status" value="1"/>
</dbReference>
<name>A0A126QZE9_METOL</name>
<dbReference type="GO" id="GO:0047475">
    <property type="term" value="F:phenylacetate-CoA ligase activity"/>
    <property type="evidence" value="ECO:0007669"/>
    <property type="project" value="InterPro"/>
</dbReference>
<evidence type="ECO:0000313" key="10">
    <source>
        <dbReference type="Proteomes" id="UP000183442"/>
    </source>
</evidence>
<accession>A0A126QZE9</accession>
<dbReference type="EMBL" id="CP014265">
    <property type="protein sequence ID" value="AMK15208.1"/>
    <property type="molecule type" value="Genomic_DNA"/>
</dbReference>
<dbReference type="FunFam" id="3.40.50.12780:FF:000016">
    <property type="entry name" value="Phenylacetate-coenzyme A ligase"/>
    <property type="match status" value="1"/>
</dbReference>
<comment type="pathway">
    <text evidence="1">Aromatic compound metabolism.</text>
</comment>
<dbReference type="PANTHER" id="PTHR43439:SF1">
    <property type="entry name" value="PHENYLACETATE-COENZYME A LIGASE"/>
    <property type="match status" value="1"/>
</dbReference>
<organism evidence="7 9">
    <name type="scientific">Methanobrevibacter olleyae</name>
    <dbReference type="NCBI Taxonomy" id="294671"/>
    <lineage>
        <taxon>Archaea</taxon>
        <taxon>Methanobacteriati</taxon>
        <taxon>Methanobacteriota</taxon>
        <taxon>Methanomada group</taxon>
        <taxon>Methanobacteria</taxon>
        <taxon>Methanobacteriales</taxon>
        <taxon>Methanobacteriaceae</taxon>
        <taxon>Methanobrevibacter</taxon>
    </lineage>
</organism>
<keyword evidence="4" id="KW-0547">Nucleotide-binding</keyword>
<dbReference type="AlphaFoldDB" id="A0A126QZE9"/>